<dbReference type="PRINTS" id="PR00040">
    <property type="entry name" value="HTHMERR"/>
</dbReference>
<keyword evidence="3 7" id="KW-0238">DNA-binding</keyword>
<keyword evidence="4" id="KW-0804">Transcription</keyword>
<dbReference type="CDD" id="cd00592">
    <property type="entry name" value="HTH_MerR-like"/>
    <property type="match status" value="1"/>
</dbReference>
<evidence type="ECO:0000256" key="1">
    <source>
        <dbReference type="ARBA" id="ARBA00022491"/>
    </source>
</evidence>
<dbReference type="Proteomes" id="UP001206128">
    <property type="component" value="Unassembled WGS sequence"/>
</dbReference>
<evidence type="ECO:0000256" key="2">
    <source>
        <dbReference type="ARBA" id="ARBA00023015"/>
    </source>
</evidence>
<evidence type="ECO:0000256" key="5">
    <source>
        <dbReference type="SAM" id="Coils"/>
    </source>
</evidence>
<dbReference type="InterPro" id="IPR009061">
    <property type="entry name" value="DNA-bd_dom_put_sf"/>
</dbReference>
<dbReference type="GO" id="GO:0003677">
    <property type="term" value="F:DNA binding"/>
    <property type="evidence" value="ECO:0007669"/>
    <property type="project" value="UniProtKB-KW"/>
</dbReference>
<evidence type="ECO:0000313" key="7">
    <source>
        <dbReference type="EMBL" id="MCP2163937.1"/>
    </source>
</evidence>
<dbReference type="SUPFAM" id="SSF46955">
    <property type="entry name" value="Putative DNA-binding domain"/>
    <property type="match status" value="1"/>
</dbReference>
<keyword evidence="8" id="KW-1185">Reference proteome</keyword>
<dbReference type="Gene3D" id="1.10.1660.10">
    <property type="match status" value="1"/>
</dbReference>
<evidence type="ECO:0000256" key="4">
    <source>
        <dbReference type="ARBA" id="ARBA00023163"/>
    </source>
</evidence>
<evidence type="ECO:0000259" key="6">
    <source>
        <dbReference type="PROSITE" id="PS50937"/>
    </source>
</evidence>
<sequence length="134" mass="14612">MKSSGDHALSIGAVAARFGVATHVLRHWESVGLLTPARVHGDRRRYGREDLHRVAVILRAKQAGLGLDAIRQMLAGGNSAQRREVLRRQHAELTRRVAEAQAALRLVECALRCDHEDVARCAHFQAVVAEGGGP</sequence>
<name>A0AAE3G943_9PSEU</name>
<gene>
    <name evidence="7" type="ORF">LX83_000777</name>
</gene>
<organism evidence="7 8">
    <name type="scientific">Goodfellowiella coeruleoviolacea</name>
    <dbReference type="NCBI Taxonomy" id="334858"/>
    <lineage>
        <taxon>Bacteria</taxon>
        <taxon>Bacillati</taxon>
        <taxon>Actinomycetota</taxon>
        <taxon>Actinomycetes</taxon>
        <taxon>Pseudonocardiales</taxon>
        <taxon>Pseudonocardiaceae</taxon>
        <taxon>Goodfellowiella</taxon>
    </lineage>
</organism>
<comment type="caution">
    <text evidence="7">The sequence shown here is derived from an EMBL/GenBank/DDBJ whole genome shotgun (WGS) entry which is preliminary data.</text>
</comment>
<proteinExistence type="predicted"/>
<dbReference type="PANTHER" id="PTHR30204:SF69">
    <property type="entry name" value="MERR-FAMILY TRANSCRIPTIONAL REGULATOR"/>
    <property type="match status" value="1"/>
</dbReference>
<dbReference type="PANTHER" id="PTHR30204">
    <property type="entry name" value="REDOX-CYCLING DRUG-SENSING TRANSCRIPTIONAL ACTIVATOR SOXR"/>
    <property type="match status" value="1"/>
</dbReference>
<dbReference type="AlphaFoldDB" id="A0AAE3G943"/>
<dbReference type="RefSeq" id="WP_253767121.1">
    <property type="nucleotide sequence ID" value="NZ_JAMTCK010000002.1"/>
</dbReference>
<dbReference type="InterPro" id="IPR047057">
    <property type="entry name" value="MerR_fam"/>
</dbReference>
<keyword evidence="1" id="KW-0678">Repressor</keyword>
<dbReference type="InterPro" id="IPR000551">
    <property type="entry name" value="MerR-type_HTH_dom"/>
</dbReference>
<feature type="domain" description="HTH merR-type" evidence="6">
    <location>
        <begin position="8"/>
        <end position="76"/>
    </location>
</feature>
<dbReference type="GO" id="GO:0003700">
    <property type="term" value="F:DNA-binding transcription factor activity"/>
    <property type="evidence" value="ECO:0007669"/>
    <property type="project" value="InterPro"/>
</dbReference>
<feature type="coiled-coil region" evidence="5">
    <location>
        <begin position="83"/>
        <end position="110"/>
    </location>
</feature>
<dbReference type="PROSITE" id="PS50937">
    <property type="entry name" value="HTH_MERR_2"/>
    <property type="match status" value="1"/>
</dbReference>
<dbReference type="Pfam" id="PF13411">
    <property type="entry name" value="MerR_1"/>
    <property type="match status" value="1"/>
</dbReference>
<keyword evidence="5" id="KW-0175">Coiled coil</keyword>
<dbReference type="EMBL" id="JAMTCK010000002">
    <property type="protein sequence ID" value="MCP2163937.1"/>
    <property type="molecule type" value="Genomic_DNA"/>
</dbReference>
<dbReference type="SMART" id="SM00422">
    <property type="entry name" value="HTH_MERR"/>
    <property type="match status" value="1"/>
</dbReference>
<reference evidence="7" key="1">
    <citation type="submission" date="2022-06" db="EMBL/GenBank/DDBJ databases">
        <title>Genomic Encyclopedia of Archaeal and Bacterial Type Strains, Phase II (KMG-II): from individual species to whole genera.</title>
        <authorList>
            <person name="Goeker M."/>
        </authorList>
    </citation>
    <scope>NUCLEOTIDE SEQUENCE</scope>
    <source>
        <strain evidence="7">DSM 43935</strain>
    </source>
</reference>
<protein>
    <submittedName>
        <fullName evidence="7">DNA-binding transcriptional regulator, MerR family</fullName>
    </submittedName>
</protein>
<accession>A0AAE3G943</accession>
<keyword evidence="2" id="KW-0805">Transcription regulation</keyword>
<evidence type="ECO:0000256" key="3">
    <source>
        <dbReference type="ARBA" id="ARBA00023125"/>
    </source>
</evidence>
<evidence type="ECO:0000313" key="8">
    <source>
        <dbReference type="Proteomes" id="UP001206128"/>
    </source>
</evidence>